<evidence type="ECO:0000313" key="2">
    <source>
        <dbReference type="EMBL" id="ELR67155.1"/>
    </source>
</evidence>
<dbReference type="InterPro" id="IPR025711">
    <property type="entry name" value="PepSY"/>
</dbReference>
<accession>L8JE93</accession>
<gene>
    <name evidence="2" type="ORF">C942_02663</name>
</gene>
<evidence type="ECO:0000313" key="3">
    <source>
        <dbReference type="Proteomes" id="UP000011134"/>
    </source>
</evidence>
<dbReference type="AlphaFoldDB" id="L8JE93"/>
<organism evidence="2 3">
    <name type="scientific">Photobacterium marinum</name>
    <dbReference type="NCBI Taxonomy" id="1056511"/>
    <lineage>
        <taxon>Bacteria</taxon>
        <taxon>Pseudomonadati</taxon>
        <taxon>Pseudomonadota</taxon>
        <taxon>Gammaproteobacteria</taxon>
        <taxon>Vibrionales</taxon>
        <taxon>Vibrionaceae</taxon>
        <taxon>Photobacterium</taxon>
    </lineage>
</organism>
<dbReference type="EMBL" id="AMZO01000003">
    <property type="protein sequence ID" value="ELR67155.1"/>
    <property type="molecule type" value="Genomic_DNA"/>
</dbReference>
<comment type="caution">
    <text evidence="2">The sequence shown here is derived from an EMBL/GenBank/DDBJ whole genome shotgun (WGS) entry which is preliminary data.</text>
</comment>
<dbReference type="Proteomes" id="UP000011134">
    <property type="component" value="Unassembled WGS sequence"/>
</dbReference>
<protein>
    <recommendedName>
        <fullName evidence="1">PepSY domain-containing protein</fullName>
    </recommendedName>
</protein>
<reference evidence="2 3" key="1">
    <citation type="submission" date="2012-12" db="EMBL/GenBank/DDBJ databases">
        <title>Genome Assembly of Photobacterium sp. AK15.</title>
        <authorList>
            <person name="Khatri I."/>
            <person name="Vaidya B."/>
            <person name="Srinivas T.N.R."/>
            <person name="Subramanian S."/>
            <person name="Pinnaka A."/>
        </authorList>
    </citation>
    <scope>NUCLEOTIDE SEQUENCE [LARGE SCALE GENOMIC DNA]</scope>
    <source>
        <strain evidence="2 3">AK15</strain>
    </source>
</reference>
<keyword evidence="3" id="KW-1185">Reference proteome</keyword>
<dbReference type="PATRIC" id="fig|1056511.3.peg.725"/>
<sequence>MADPVEPPHPDMLTVPEAMRLLQSQGYHDFRKIKVERDENEIEVEARDKDGKMIELEIDLYTGKVLDVEL</sequence>
<evidence type="ECO:0000259" key="1">
    <source>
        <dbReference type="Pfam" id="PF13670"/>
    </source>
</evidence>
<name>L8JE93_9GAMM</name>
<dbReference type="Pfam" id="PF13670">
    <property type="entry name" value="PepSY_2"/>
    <property type="match status" value="1"/>
</dbReference>
<feature type="domain" description="PepSY" evidence="1">
    <location>
        <begin position="6"/>
        <end position="67"/>
    </location>
</feature>
<proteinExistence type="predicted"/>